<protein>
    <submittedName>
        <fullName evidence="1">Uncharacterized protein</fullName>
    </submittedName>
</protein>
<gene>
    <name evidence="1" type="ordered locus">DKAM_1008</name>
</gene>
<dbReference type="Proteomes" id="UP000006903">
    <property type="component" value="Chromosome"/>
</dbReference>
<dbReference type="STRING" id="490899.DKAM_1008"/>
<sequence length="157" mass="17838">MKLLARPPRIKVLEAAGCIGDNRVKIVDSSRAVVSSSTGERKYRVILLEEGQGVFRAYSDDNGTVYKGYVGYPIIAFMILRGYLPIDNVIIKAFTGIPWKELNEKYKKYSIVENIVISRAEKTGVSRNIIDDYINVIFKKIGIYKIYFDESLLSTWS</sequence>
<dbReference type="EMBL" id="CP001140">
    <property type="protein sequence ID" value="ACL11334.1"/>
    <property type="molecule type" value="Genomic_DNA"/>
</dbReference>
<proteinExistence type="predicted"/>
<organism evidence="1 2">
    <name type="scientific">Desulfurococcus amylolyticus (strain DSM 18924 / JCM 16383 / VKM B-2413 / 1221n)</name>
    <name type="common">Desulfurococcus kamchatkensis</name>
    <dbReference type="NCBI Taxonomy" id="490899"/>
    <lineage>
        <taxon>Archaea</taxon>
        <taxon>Thermoproteota</taxon>
        <taxon>Thermoprotei</taxon>
        <taxon>Desulfurococcales</taxon>
        <taxon>Desulfurococcaceae</taxon>
        <taxon>Desulfurococcus</taxon>
    </lineage>
</organism>
<dbReference type="RefSeq" id="WP_012608675.1">
    <property type="nucleotide sequence ID" value="NC_011766.1"/>
</dbReference>
<dbReference type="eggNOG" id="arCOG04234">
    <property type="taxonomic scope" value="Archaea"/>
</dbReference>
<dbReference type="HOGENOM" id="CLU_142655_0_0_2"/>
<reference evidence="1 2" key="1">
    <citation type="journal article" date="2009" name="J. Bacteriol.">
        <title>Complete genome sequence of the anaerobic, protein-degrading hyperthermophilic crenarchaeon Desulfurococcus kamchatkensis.</title>
        <authorList>
            <person name="Ravin N.V."/>
            <person name="Mardanov A.V."/>
            <person name="Beletsky A.V."/>
            <person name="Kublanov I.V."/>
            <person name="Kolganova T.V."/>
            <person name="Lebedinsky A.V."/>
            <person name="Chernyh N.A."/>
            <person name="Bonch-Osmolovskaya E.A."/>
            <person name="Skryabin K.G."/>
        </authorList>
    </citation>
    <scope>NUCLEOTIDE SEQUENCE [LARGE SCALE GENOMIC DNA]</scope>
    <source>
        <strain evidence="2">DSM 18924 / JCM 16383 / VKM B-2413 / 1221n</strain>
    </source>
</reference>
<evidence type="ECO:0000313" key="2">
    <source>
        <dbReference type="Proteomes" id="UP000006903"/>
    </source>
</evidence>
<name>B8D5F3_DESA1</name>
<evidence type="ECO:0000313" key="1">
    <source>
        <dbReference type="EMBL" id="ACL11334.1"/>
    </source>
</evidence>
<dbReference type="KEGG" id="dka:DKAM_1008"/>
<accession>B8D5F3</accession>
<dbReference type="AlphaFoldDB" id="B8D5F3"/>
<dbReference type="GeneID" id="7171122"/>